<name>R1AYS8_9FIRM</name>
<proteinExistence type="predicted"/>
<evidence type="ECO:0000313" key="3">
    <source>
        <dbReference type="Proteomes" id="UP000013378"/>
    </source>
</evidence>
<dbReference type="EMBL" id="ARZA01000005">
    <property type="protein sequence ID" value="EOD01867.1"/>
    <property type="molecule type" value="Genomic_DNA"/>
</dbReference>
<dbReference type="PATRIC" id="fig|1304284.3.peg.53"/>
<keyword evidence="1" id="KW-0812">Transmembrane</keyword>
<sequence length="88" mass="10114">MIKKSMLILMLFILLIIFINISFHAINNIDTSSKDYYLYNTYSDTGSKNIVTGIYLDYRLFDSIFEASILIIAVSGIIFMSKKDDEVL</sequence>
<protein>
    <recommendedName>
        <fullName evidence="4">Multicomponent Na+:H+ antiporter subunit B</fullName>
    </recommendedName>
</protein>
<keyword evidence="1" id="KW-0472">Membrane</keyword>
<evidence type="ECO:0008006" key="4">
    <source>
        <dbReference type="Google" id="ProtNLM"/>
    </source>
</evidence>
<dbReference type="STRING" id="1304284.L21TH_0053"/>
<comment type="caution">
    <text evidence="2">The sequence shown here is derived from an EMBL/GenBank/DDBJ whole genome shotgun (WGS) entry which is preliminary data.</text>
</comment>
<reference evidence="2 3" key="1">
    <citation type="journal article" date="2015" name="Geomicrobiol. J.">
        <title>Caldisalinibacter kiritimatiensis gen. nov., sp. nov., a moderately thermohalophilic thiosulfate-reducing bacterium from a hypersaline microbial mat.</title>
        <authorList>
            <person name="Ben Hania W."/>
            <person name="Joseph M."/>
            <person name="Fiebig A."/>
            <person name="Bunk B."/>
            <person name="Klenk H.-P."/>
            <person name="Fardeau M.-L."/>
            <person name="Spring S."/>
        </authorList>
    </citation>
    <scope>NUCLEOTIDE SEQUENCE [LARGE SCALE GENOMIC DNA]</scope>
    <source>
        <strain evidence="2 3">L21-TH-D2</strain>
    </source>
</reference>
<evidence type="ECO:0000313" key="2">
    <source>
        <dbReference type="EMBL" id="EOD01867.1"/>
    </source>
</evidence>
<gene>
    <name evidence="2" type="ORF">L21TH_0053</name>
</gene>
<dbReference type="AlphaFoldDB" id="R1AYS8"/>
<dbReference type="RefSeq" id="WP_006305452.1">
    <property type="nucleotide sequence ID" value="NZ_ARZA01000005.1"/>
</dbReference>
<accession>R1AYS8</accession>
<dbReference type="OrthoDB" id="9798859at2"/>
<feature type="transmembrane region" description="Helical" evidence="1">
    <location>
        <begin position="63"/>
        <end position="81"/>
    </location>
</feature>
<dbReference type="Proteomes" id="UP000013378">
    <property type="component" value="Unassembled WGS sequence"/>
</dbReference>
<feature type="transmembrane region" description="Helical" evidence="1">
    <location>
        <begin position="7"/>
        <end position="26"/>
    </location>
</feature>
<dbReference type="eggNOG" id="COG2111">
    <property type="taxonomic scope" value="Bacteria"/>
</dbReference>
<keyword evidence="1" id="KW-1133">Transmembrane helix</keyword>
<keyword evidence="3" id="KW-1185">Reference proteome</keyword>
<organism evidence="2 3">
    <name type="scientific">Caldisalinibacter kiritimatiensis</name>
    <dbReference type="NCBI Taxonomy" id="1304284"/>
    <lineage>
        <taxon>Bacteria</taxon>
        <taxon>Bacillati</taxon>
        <taxon>Bacillota</taxon>
        <taxon>Tissierellia</taxon>
        <taxon>Tissierellales</taxon>
        <taxon>Thermohalobacteraceae</taxon>
        <taxon>Caldisalinibacter</taxon>
    </lineage>
</organism>
<evidence type="ECO:0000256" key="1">
    <source>
        <dbReference type="SAM" id="Phobius"/>
    </source>
</evidence>